<accession>A0ACC2X7D2</accession>
<protein>
    <submittedName>
        <fullName evidence="1">Uncharacterized protein</fullName>
    </submittedName>
</protein>
<proteinExistence type="predicted"/>
<evidence type="ECO:0000313" key="2">
    <source>
        <dbReference type="Proteomes" id="UP001234202"/>
    </source>
</evidence>
<name>A0ACC2X7D2_9TREE</name>
<sequence length="880" mass="97317">MKSQTTIANSLSRIIVSLLLTSPLFMDHSCDTPSLAYALALPTGSSDDYARNGLPPLRQGLGAVAVKARRSVSERHGDDHEHLGGQGEQAGKDEVMDMFDVDLMTSENEPEVIPESLEATGPLPSTETADVDDALAHSHDHDHSGMDESVQTPATEHTHTDQSQNSTAPVATRQTHGHVHHAASWVPLTEFNETDVLVKHGATPLSFLYYDLVLTPTQTIQFRRTGLSPYGNATTEMSSLQPDELAAWQQAQYALGAGSREEDKVMGGDGRPHPGLMTLHIVAFSLAYFAVLPIVLALRAAKLDSLAYGIAKLVFGVLVFLGWIAGVWYKAATPDLYVGHKHNIAGNLLLLATLAIGALDLLAIGRKLYRFAQSDGKTWKSFVDIVMQGKSDTANAMAEYERVALANQMELDELDETAVSLPPPESFVRNKHSQHERGHSVIFTSDWANRFHGDADDEAHHRDHHHDHHHEHVNSRNSSSSDTSTLRDSPVFASSPHEMEKHLKFPTRGMSGDGSSTSDHRLQTHRIAQPPFSDQERHSDAQLTSLGTSMMRKTTTTRQKLARAGVYAMHFFSRGLVVWAYIVSIMGIVVYTGMGRWGYLPSLLAHLIKGSIFFWYGLLTFARYLGAFAEYGWAWNARPQHKRHSPLPSAEMIESFVIFFYGITNTWMERFGAQPGDPYTIKQVQHISIAVMFWFGGMSGMGLESRWLRRLLGTSASSGAAGKKEKVVESKSNPFPALVIGILGIAMSAHKQDYAFQVTIHALWGYCLAGFSLFRLLTYFFLWASQPSDSVLPSRPLTEALAAFCLACGGVLFFLSDEEIAYAAMRHAYDDGFAFLCWTVALVCFIFTWILAIMAVKGWAVERRARKMASRETEDTCDEN</sequence>
<evidence type="ECO:0000313" key="1">
    <source>
        <dbReference type="EMBL" id="KAJ9119812.1"/>
    </source>
</evidence>
<comment type="caution">
    <text evidence="1">The sequence shown here is derived from an EMBL/GenBank/DDBJ whole genome shotgun (WGS) entry which is preliminary data.</text>
</comment>
<reference evidence="1" key="1">
    <citation type="submission" date="2023-04" db="EMBL/GenBank/DDBJ databases">
        <title>Draft Genome sequencing of Naganishia species isolated from polar environments using Oxford Nanopore Technology.</title>
        <authorList>
            <person name="Leo P."/>
            <person name="Venkateswaran K."/>
        </authorList>
    </citation>
    <scope>NUCLEOTIDE SEQUENCE</scope>
    <source>
        <strain evidence="1">DBVPG 5303</strain>
    </source>
</reference>
<keyword evidence="2" id="KW-1185">Reference proteome</keyword>
<gene>
    <name evidence="1" type="ORF">QFC24_005525</name>
</gene>
<organism evidence="1 2">
    <name type="scientific">Naganishia onofrii</name>
    <dbReference type="NCBI Taxonomy" id="1851511"/>
    <lineage>
        <taxon>Eukaryota</taxon>
        <taxon>Fungi</taxon>
        <taxon>Dikarya</taxon>
        <taxon>Basidiomycota</taxon>
        <taxon>Agaricomycotina</taxon>
        <taxon>Tremellomycetes</taxon>
        <taxon>Filobasidiales</taxon>
        <taxon>Filobasidiaceae</taxon>
        <taxon>Naganishia</taxon>
    </lineage>
</organism>
<dbReference type="EMBL" id="JASBWV010000023">
    <property type="protein sequence ID" value="KAJ9119812.1"/>
    <property type="molecule type" value="Genomic_DNA"/>
</dbReference>
<dbReference type="Proteomes" id="UP001234202">
    <property type="component" value="Unassembled WGS sequence"/>
</dbReference>